<dbReference type="InterPro" id="IPR013154">
    <property type="entry name" value="ADH-like_N"/>
</dbReference>
<dbReference type="OrthoDB" id="3727682at2"/>
<dbReference type="KEGG" id="sdv:BN159_7783"/>
<dbReference type="InterPro" id="IPR036291">
    <property type="entry name" value="NAD(P)-bd_dom_sf"/>
</dbReference>
<dbReference type="RefSeq" id="WP_015662488.1">
    <property type="nucleotide sequence ID" value="NC_020504.1"/>
</dbReference>
<dbReference type="STRING" id="1214101.BN159_7783"/>
<dbReference type="AlphaFoldDB" id="K4REW6"/>
<dbReference type="PATRIC" id="fig|1214101.3.peg.7880"/>
<accession>K4REW6</accession>
<dbReference type="eggNOG" id="COG0604">
    <property type="taxonomic scope" value="Bacteria"/>
</dbReference>
<dbReference type="Pfam" id="PF13602">
    <property type="entry name" value="ADH_zinc_N_2"/>
    <property type="match status" value="1"/>
</dbReference>
<dbReference type="InterPro" id="IPR020843">
    <property type="entry name" value="ER"/>
</dbReference>
<evidence type="ECO:0000256" key="1">
    <source>
        <dbReference type="ARBA" id="ARBA00022857"/>
    </source>
</evidence>
<dbReference type="SMART" id="SM00829">
    <property type="entry name" value="PKS_ER"/>
    <property type="match status" value="1"/>
</dbReference>
<sequence length="314" mass="32780">MGKAVRFSRYGGPDVLDVVEVDEPVPGRGEVVVAVETAAINPGEIGIREGVFADLWPAQFPEGQGNDYAGVIHAVGAEVNGFRPGDQVMGFAPRAAQAEFVRTKPERLARKPPELDWAPAAVIPGVGATAYAEVEALDLSQTETLVVSAGAGGVGSIAVQLARRRGATVLATGSRNSFDFLTSLGAVPVEYGDGLADRIRAATSKPVTAYLDHIGRGNVAAALTLGVAPSRINTLADGAAVTRHGVRAVGQAEADFPSVWEYLARLAATGEIAFPINAVYALEDVRVAYTRLAERHTHGKIVLAVGKMVRPTAP</sequence>
<dbReference type="Pfam" id="PF08240">
    <property type="entry name" value="ADH_N"/>
    <property type="match status" value="1"/>
</dbReference>
<dbReference type="PANTHER" id="PTHR44154">
    <property type="entry name" value="QUINONE OXIDOREDUCTASE"/>
    <property type="match status" value="1"/>
</dbReference>
<name>K4REW6_STRDJ</name>
<evidence type="ECO:0000259" key="2">
    <source>
        <dbReference type="SMART" id="SM00829"/>
    </source>
</evidence>
<dbReference type="Proteomes" id="UP000008043">
    <property type="component" value="Chromosome"/>
</dbReference>
<keyword evidence="1" id="KW-0521">NADP</keyword>
<dbReference type="SUPFAM" id="SSF51735">
    <property type="entry name" value="NAD(P)-binding Rossmann-fold domains"/>
    <property type="match status" value="1"/>
</dbReference>
<evidence type="ECO:0000313" key="4">
    <source>
        <dbReference type="Proteomes" id="UP000008043"/>
    </source>
</evidence>
<dbReference type="HOGENOM" id="CLU_026673_3_3_11"/>
<dbReference type="CDD" id="cd05289">
    <property type="entry name" value="MDR_like_2"/>
    <property type="match status" value="1"/>
</dbReference>
<dbReference type="InterPro" id="IPR051603">
    <property type="entry name" value="Zinc-ADH_QOR/CCCR"/>
</dbReference>
<organism evidence="3 4">
    <name type="scientific">Streptomyces davaonensis (strain DSM 101723 / JCM 4913 / KCC S-0913 / 768)</name>
    <dbReference type="NCBI Taxonomy" id="1214101"/>
    <lineage>
        <taxon>Bacteria</taxon>
        <taxon>Bacillati</taxon>
        <taxon>Actinomycetota</taxon>
        <taxon>Actinomycetes</taxon>
        <taxon>Kitasatosporales</taxon>
        <taxon>Streptomycetaceae</taxon>
        <taxon>Streptomyces</taxon>
    </lineage>
</organism>
<proteinExistence type="predicted"/>
<evidence type="ECO:0000313" key="3">
    <source>
        <dbReference type="EMBL" id="CCK32162.1"/>
    </source>
</evidence>
<dbReference type="Gene3D" id="3.40.50.720">
    <property type="entry name" value="NAD(P)-binding Rossmann-like Domain"/>
    <property type="match status" value="1"/>
</dbReference>
<dbReference type="InterPro" id="IPR011032">
    <property type="entry name" value="GroES-like_sf"/>
</dbReference>
<dbReference type="GO" id="GO:0016491">
    <property type="term" value="F:oxidoreductase activity"/>
    <property type="evidence" value="ECO:0007669"/>
    <property type="project" value="InterPro"/>
</dbReference>
<protein>
    <submittedName>
        <fullName evidence="3">Alcohol dehydrogenase GroES domain protein</fullName>
    </submittedName>
</protein>
<dbReference type="SUPFAM" id="SSF50129">
    <property type="entry name" value="GroES-like"/>
    <property type="match status" value="1"/>
</dbReference>
<dbReference type="PANTHER" id="PTHR44154:SF1">
    <property type="entry name" value="QUINONE OXIDOREDUCTASE"/>
    <property type="match status" value="1"/>
</dbReference>
<dbReference type="Gene3D" id="3.90.180.10">
    <property type="entry name" value="Medium-chain alcohol dehydrogenases, catalytic domain"/>
    <property type="match status" value="1"/>
</dbReference>
<reference evidence="3 4" key="1">
    <citation type="journal article" date="2012" name="J. Bacteriol.">
        <title>Genome sequence of the bacterium Streptomyces davawensis JCM 4913 and heterologous production of the unique antibiotic roseoflavin.</title>
        <authorList>
            <person name="Jankowitsch F."/>
            <person name="Schwarz J."/>
            <person name="Ruckert C."/>
            <person name="Gust B."/>
            <person name="Szczepanowski R."/>
            <person name="Blom J."/>
            <person name="Pelzer S."/>
            <person name="Kalinowski J."/>
            <person name="Mack M."/>
        </authorList>
    </citation>
    <scope>NUCLEOTIDE SEQUENCE [LARGE SCALE GENOMIC DNA]</scope>
    <source>
        <strain evidence="4">DSM 101723 / JCM 4913 / KCC S-0913 / 768</strain>
    </source>
</reference>
<dbReference type="EMBL" id="HE971709">
    <property type="protein sequence ID" value="CCK32162.1"/>
    <property type="molecule type" value="Genomic_DNA"/>
</dbReference>
<gene>
    <name evidence="3" type="ORF">BN159_7783</name>
</gene>
<feature type="domain" description="Enoyl reductase (ER)" evidence="2">
    <location>
        <begin position="11"/>
        <end position="303"/>
    </location>
</feature>
<keyword evidence="4" id="KW-1185">Reference proteome</keyword>